<feature type="domain" description="RRM" evidence="2">
    <location>
        <begin position="3"/>
        <end position="80"/>
    </location>
</feature>
<proteinExistence type="predicted"/>
<evidence type="ECO:0000259" key="2">
    <source>
        <dbReference type="PROSITE" id="PS50102"/>
    </source>
</evidence>
<evidence type="ECO:0000313" key="3">
    <source>
        <dbReference type="EMBL" id="SBV91014.1"/>
    </source>
</evidence>
<dbReference type="InterPro" id="IPR048289">
    <property type="entry name" value="RRM2_NsCP33-like"/>
</dbReference>
<sequence length="85" mass="9215">MTVSMYVGNLPFSADSSSLQALFAPFGEVISARVMSDRETGRSRGFGFVEMESSDAKAAIASLNGKDHGGRALRVNEAEKRPQRY</sequence>
<dbReference type="SUPFAM" id="SSF54928">
    <property type="entry name" value="RNA-binding domain, RBD"/>
    <property type="match status" value="1"/>
</dbReference>
<dbReference type="PANTHER" id="PTHR48027">
    <property type="entry name" value="HETEROGENEOUS NUCLEAR RIBONUCLEOPROTEIN 87F-RELATED"/>
    <property type="match status" value="1"/>
</dbReference>
<reference evidence="3" key="1">
    <citation type="submission" date="2016-04" db="EMBL/GenBank/DDBJ databases">
        <authorList>
            <person name="Evans L.H."/>
            <person name="Alamgir A."/>
            <person name="Owens N."/>
            <person name="Weber N.D."/>
            <person name="Virtaneva K."/>
            <person name="Barbian K."/>
            <person name="Babar A."/>
            <person name="Rosenke K."/>
        </authorList>
    </citation>
    <scope>NUCLEOTIDE SEQUENCE</scope>
    <source>
        <strain evidence="3">86</strain>
    </source>
</reference>
<gene>
    <name evidence="3" type="ORF">KL86DPRO_10124</name>
</gene>
<dbReference type="EMBL" id="FLUQ01000001">
    <property type="protein sequence ID" value="SBV91014.1"/>
    <property type="molecule type" value="Genomic_DNA"/>
</dbReference>
<dbReference type="InterPro" id="IPR012677">
    <property type="entry name" value="Nucleotide-bd_a/b_plait_sf"/>
</dbReference>
<dbReference type="Pfam" id="PF00076">
    <property type="entry name" value="RRM_1"/>
    <property type="match status" value="1"/>
</dbReference>
<evidence type="ECO:0000256" key="1">
    <source>
        <dbReference type="ARBA" id="ARBA00022884"/>
    </source>
</evidence>
<keyword evidence="1" id="KW-0694">RNA-binding</keyword>
<protein>
    <submittedName>
        <fullName evidence="3">Ss-DNA binding protein 12RNP2</fullName>
    </submittedName>
</protein>
<name>A0A212IV05_9DELT</name>
<organism evidence="3">
    <name type="scientific">uncultured delta proteobacterium</name>
    <dbReference type="NCBI Taxonomy" id="34034"/>
    <lineage>
        <taxon>Bacteria</taxon>
        <taxon>Deltaproteobacteria</taxon>
        <taxon>environmental samples</taxon>
    </lineage>
</organism>
<dbReference type="CDD" id="cd21608">
    <property type="entry name" value="RRM2_NsCP33_like"/>
    <property type="match status" value="1"/>
</dbReference>
<dbReference type="Gene3D" id="3.30.70.330">
    <property type="match status" value="1"/>
</dbReference>
<dbReference type="SMART" id="SM00360">
    <property type="entry name" value="RRM"/>
    <property type="match status" value="1"/>
</dbReference>
<dbReference type="InterPro" id="IPR035979">
    <property type="entry name" value="RBD_domain_sf"/>
</dbReference>
<dbReference type="InterPro" id="IPR052462">
    <property type="entry name" value="SLIRP/GR-RBP-like"/>
</dbReference>
<dbReference type="PROSITE" id="PS50102">
    <property type="entry name" value="RRM"/>
    <property type="match status" value="1"/>
</dbReference>
<dbReference type="InterPro" id="IPR000504">
    <property type="entry name" value="RRM_dom"/>
</dbReference>
<dbReference type="GO" id="GO:0003723">
    <property type="term" value="F:RNA binding"/>
    <property type="evidence" value="ECO:0007669"/>
    <property type="project" value="UniProtKB-KW"/>
</dbReference>
<accession>A0A212IV05</accession>
<dbReference type="AlphaFoldDB" id="A0A212IV05"/>